<evidence type="ECO:0000256" key="1">
    <source>
        <dbReference type="ARBA" id="ARBA00004123"/>
    </source>
</evidence>
<reference evidence="7" key="2">
    <citation type="submission" date="2025-08" db="UniProtKB">
        <authorList>
            <consortium name="RefSeq"/>
        </authorList>
    </citation>
    <scope>IDENTIFICATION</scope>
    <source>
        <tissue evidence="7">Young leaves</tissue>
    </source>
</reference>
<dbReference type="GO" id="GO:0003677">
    <property type="term" value="F:DNA binding"/>
    <property type="evidence" value="ECO:0007669"/>
    <property type="project" value="UniProtKB-KW"/>
</dbReference>
<keyword evidence="4" id="KW-0804">Transcription</keyword>
<evidence type="ECO:0000256" key="5">
    <source>
        <dbReference type="ARBA" id="ARBA00023242"/>
    </source>
</evidence>
<keyword evidence="2" id="KW-0805">Transcription regulation</keyword>
<dbReference type="Proteomes" id="UP000694853">
    <property type="component" value="Unplaced"/>
</dbReference>
<name>A0A8B8K0J0_ABRPR</name>
<evidence type="ECO:0000256" key="3">
    <source>
        <dbReference type="ARBA" id="ARBA00023125"/>
    </source>
</evidence>
<dbReference type="OrthoDB" id="1408268at2759"/>
<protein>
    <submittedName>
        <fullName evidence="7">Uncharacterized protein LOC113850602</fullName>
    </submittedName>
</protein>
<evidence type="ECO:0000256" key="4">
    <source>
        <dbReference type="ARBA" id="ARBA00023163"/>
    </source>
</evidence>
<dbReference type="PANTHER" id="PTHR34269:SF11">
    <property type="entry name" value="B3 DOMAIN PROTEIN"/>
    <property type="match status" value="1"/>
</dbReference>
<dbReference type="InterPro" id="IPR051442">
    <property type="entry name" value="B3_domain"/>
</dbReference>
<comment type="subcellular location">
    <subcellularLocation>
        <location evidence="1">Nucleus</location>
    </subcellularLocation>
</comment>
<evidence type="ECO:0000256" key="2">
    <source>
        <dbReference type="ARBA" id="ARBA00023015"/>
    </source>
</evidence>
<dbReference type="RefSeq" id="XP_027336984.1">
    <property type="nucleotide sequence ID" value="XM_027481183.1"/>
</dbReference>
<proteinExistence type="predicted"/>
<dbReference type="PANTHER" id="PTHR34269">
    <property type="entry name" value="TRANSCRIPTION FACTOR B3-DOMAIN FAMILY-RELATED"/>
    <property type="match status" value="1"/>
</dbReference>
<dbReference type="InterPro" id="IPR015300">
    <property type="entry name" value="DNA-bd_pseudobarrel_sf"/>
</dbReference>
<keyword evidence="5" id="KW-0539">Nucleus</keyword>
<organism evidence="6 7">
    <name type="scientific">Abrus precatorius</name>
    <name type="common">Indian licorice</name>
    <name type="synonym">Glycine abrus</name>
    <dbReference type="NCBI Taxonomy" id="3816"/>
    <lineage>
        <taxon>Eukaryota</taxon>
        <taxon>Viridiplantae</taxon>
        <taxon>Streptophyta</taxon>
        <taxon>Embryophyta</taxon>
        <taxon>Tracheophyta</taxon>
        <taxon>Spermatophyta</taxon>
        <taxon>Magnoliopsida</taxon>
        <taxon>eudicotyledons</taxon>
        <taxon>Gunneridae</taxon>
        <taxon>Pentapetalae</taxon>
        <taxon>rosids</taxon>
        <taxon>fabids</taxon>
        <taxon>Fabales</taxon>
        <taxon>Fabaceae</taxon>
        <taxon>Papilionoideae</taxon>
        <taxon>50 kb inversion clade</taxon>
        <taxon>NPAAA clade</taxon>
        <taxon>indigoferoid/millettioid clade</taxon>
        <taxon>Abreae</taxon>
        <taxon>Abrus</taxon>
    </lineage>
</organism>
<dbReference type="CDD" id="cd10017">
    <property type="entry name" value="B3_DNA"/>
    <property type="match status" value="1"/>
</dbReference>
<evidence type="ECO:0000313" key="6">
    <source>
        <dbReference type="Proteomes" id="UP000694853"/>
    </source>
</evidence>
<sequence>MAVPNNVCTHLTLASSTKKRKRCHKGPFVARKKARIDLVVQDDVLVEHDDDDPWKIKKGLKESDSNSNEVCTHLKLSVCQCARAEIHVSSTKKRKHCHKGPFVAKKKACKDLVVQDDALVVHDGDDPWKIKKVLKESDLGNMSRLMLGKDLAEKFVLPVLGDAVEIEKGVSVKIWDVDTYTMHSLVFKKWVSSRCYIFMGKWVQDFVKRRGLKKGDEIGFYWNPYTSHFHFSVLRVN</sequence>
<gene>
    <name evidence="7" type="primary">LOC113850602</name>
</gene>
<dbReference type="KEGG" id="aprc:113850602"/>
<dbReference type="GO" id="GO:0005634">
    <property type="term" value="C:nucleus"/>
    <property type="evidence" value="ECO:0007669"/>
    <property type="project" value="UniProtKB-SubCell"/>
</dbReference>
<dbReference type="AlphaFoldDB" id="A0A8B8K0J0"/>
<reference evidence="6" key="1">
    <citation type="journal article" date="2019" name="Toxins">
        <title>Detection of Abrin-Like and Prepropulchellin-Like Toxin Genes and Transcripts Using Whole Genome Sequencing and Full-Length Transcript Sequencing of Abrus precatorius.</title>
        <authorList>
            <person name="Hovde B.T."/>
            <person name="Daligault H.E."/>
            <person name="Hanschen E.R."/>
            <person name="Kunde Y.A."/>
            <person name="Johnson M.B."/>
            <person name="Starkenburg S.R."/>
            <person name="Johnson S.L."/>
        </authorList>
    </citation>
    <scope>NUCLEOTIDE SEQUENCE [LARGE SCALE GENOMIC DNA]</scope>
</reference>
<accession>A0A8B8K0J0</accession>
<dbReference type="Gene3D" id="2.40.330.10">
    <property type="entry name" value="DNA-binding pseudobarrel domain"/>
    <property type="match status" value="1"/>
</dbReference>
<keyword evidence="6" id="KW-1185">Reference proteome</keyword>
<dbReference type="SUPFAM" id="SSF101936">
    <property type="entry name" value="DNA-binding pseudobarrel domain"/>
    <property type="match status" value="1"/>
</dbReference>
<dbReference type="GeneID" id="113850602"/>
<keyword evidence="3" id="KW-0238">DNA-binding</keyword>
<dbReference type="InterPro" id="IPR003340">
    <property type="entry name" value="B3_DNA-bd"/>
</dbReference>
<evidence type="ECO:0000313" key="7">
    <source>
        <dbReference type="RefSeq" id="XP_027336984.1"/>
    </source>
</evidence>